<organism evidence="2 3">
    <name type="scientific">Costertonia aggregata</name>
    <dbReference type="NCBI Taxonomy" id="343403"/>
    <lineage>
        <taxon>Bacteria</taxon>
        <taxon>Pseudomonadati</taxon>
        <taxon>Bacteroidota</taxon>
        <taxon>Flavobacteriia</taxon>
        <taxon>Flavobacteriales</taxon>
        <taxon>Flavobacteriaceae</taxon>
        <taxon>Costertonia</taxon>
    </lineage>
</organism>
<dbReference type="RefSeq" id="WP_179242145.1">
    <property type="nucleotide sequence ID" value="NZ_CP058595.1"/>
</dbReference>
<evidence type="ECO:0000313" key="3">
    <source>
        <dbReference type="Proteomes" id="UP000509302"/>
    </source>
</evidence>
<dbReference type="Pfam" id="PF13460">
    <property type="entry name" value="NAD_binding_10"/>
    <property type="match status" value="1"/>
</dbReference>
<dbReference type="Proteomes" id="UP000509302">
    <property type="component" value="Chromosome"/>
</dbReference>
<keyword evidence="3" id="KW-1185">Reference proteome</keyword>
<dbReference type="Gene3D" id="3.40.50.720">
    <property type="entry name" value="NAD(P)-binding Rossmann-like Domain"/>
    <property type="match status" value="1"/>
</dbReference>
<dbReference type="PANTHER" id="PTHR43162">
    <property type="match status" value="1"/>
</dbReference>
<gene>
    <name evidence="2" type="ORF">HYG79_11030</name>
</gene>
<dbReference type="SUPFAM" id="SSF51735">
    <property type="entry name" value="NAD(P)-binding Rossmann-fold domains"/>
    <property type="match status" value="1"/>
</dbReference>
<proteinExistence type="predicted"/>
<accession>A0A7H9AQW9</accession>
<evidence type="ECO:0000313" key="2">
    <source>
        <dbReference type="EMBL" id="QLG45858.1"/>
    </source>
</evidence>
<dbReference type="PANTHER" id="PTHR43162:SF1">
    <property type="entry name" value="PRESTALK A DIFFERENTIATION PROTEIN A"/>
    <property type="match status" value="1"/>
</dbReference>
<sequence>MKTENILVIGGTGKTGKRVVHLLEELGQNVRIGSRSASPSFDWHQPAGWAQALEGIDKVYITYQPDLAVPGALQAIEQLVKESKRANVKKLVILSGKGEREAQLCEQVIIHSGLAYTIVRASWFNQNFSENFLLEPVLEGVVALPQAQANIPWVDADDIAAVAAKALTEDEHNGKIYELTGPRTLTFKDAVNEIAKASNRELTFIPISVKEYSDGMRQANIPEDFVWLIEYLFTEVLGNPELAEVTNDVEKVLGRKPIDFTEYAAKVAVTGAWNASVPQINK</sequence>
<dbReference type="AlphaFoldDB" id="A0A7H9AQW9"/>
<dbReference type="InterPro" id="IPR016040">
    <property type="entry name" value="NAD(P)-bd_dom"/>
</dbReference>
<dbReference type="InterPro" id="IPR036291">
    <property type="entry name" value="NAD(P)-bd_dom_sf"/>
</dbReference>
<dbReference type="Gene3D" id="3.90.25.10">
    <property type="entry name" value="UDP-galactose 4-epimerase, domain 1"/>
    <property type="match status" value="1"/>
</dbReference>
<evidence type="ECO:0000259" key="1">
    <source>
        <dbReference type="Pfam" id="PF13460"/>
    </source>
</evidence>
<dbReference type="EMBL" id="CP058595">
    <property type="protein sequence ID" value="QLG45858.1"/>
    <property type="molecule type" value="Genomic_DNA"/>
</dbReference>
<reference evidence="2 3" key="1">
    <citation type="journal article" date="2006" name="Int. J. Syst. Evol. Microbiol.">
        <title>Costertonia aggregata gen. nov., sp. nov., a mesophilic marine bacterium of the family Flavobacteriaceae, isolated from a mature biofilm.</title>
        <authorList>
            <person name="Kwon K.K."/>
            <person name="Lee Y.K."/>
            <person name="Lee H.K."/>
        </authorList>
    </citation>
    <scope>NUCLEOTIDE SEQUENCE [LARGE SCALE GENOMIC DNA]</scope>
    <source>
        <strain evidence="2 3">KCCM 42265</strain>
    </source>
</reference>
<dbReference type="InterPro" id="IPR051604">
    <property type="entry name" value="Ergot_Alk_Oxidoreductase"/>
</dbReference>
<name>A0A7H9AQW9_9FLAO</name>
<protein>
    <submittedName>
        <fullName evidence="2">NAD(P)H-binding protein</fullName>
    </submittedName>
</protein>
<feature type="domain" description="NAD(P)-binding" evidence="1">
    <location>
        <begin position="10"/>
        <end position="169"/>
    </location>
</feature>
<dbReference type="KEGG" id="cagg:HYG79_11030"/>